<gene>
    <name evidence="1" type="ORF">NC653_014108</name>
</gene>
<dbReference type="EMBL" id="JAQIZT010000005">
    <property type="protein sequence ID" value="KAJ6997761.1"/>
    <property type="molecule type" value="Genomic_DNA"/>
</dbReference>
<keyword evidence="2" id="KW-1185">Reference proteome</keyword>
<accession>A0AAD6QW76</accession>
<name>A0AAD6QW76_9ROSI</name>
<proteinExistence type="predicted"/>
<dbReference type="AlphaFoldDB" id="A0AAD6QW76"/>
<sequence length="36" mass="4493">MSKDFFTSQTNPPTSIYKHWFIKNMQDKHFELLIYR</sequence>
<dbReference type="Proteomes" id="UP001164929">
    <property type="component" value="Chromosome 5"/>
</dbReference>
<protein>
    <submittedName>
        <fullName evidence="1">Protein Ycf2</fullName>
    </submittedName>
</protein>
<evidence type="ECO:0000313" key="2">
    <source>
        <dbReference type="Proteomes" id="UP001164929"/>
    </source>
</evidence>
<reference evidence="1" key="1">
    <citation type="journal article" date="2023" name="Mol. Ecol. Resour.">
        <title>Chromosome-level genome assembly of a triploid poplar Populus alba 'Berolinensis'.</title>
        <authorList>
            <person name="Chen S."/>
            <person name="Yu Y."/>
            <person name="Wang X."/>
            <person name="Wang S."/>
            <person name="Zhang T."/>
            <person name="Zhou Y."/>
            <person name="He R."/>
            <person name="Meng N."/>
            <person name="Wang Y."/>
            <person name="Liu W."/>
            <person name="Liu Z."/>
            <person name="Liu J."/>
            <person name="Guo Q."/>
            <person name="Huang H."/>
            <person name="Sederoff R.R."/>
            <person name="Wang G."/>
            <person name="Qu G."/>
            <person name="Chen S."/>
        </authorList>
    </citation>
    <scope>NUCLEOTIDE SEQUENCE</scope>
    <source>
        <strain evidence="1">SC-2020</strain>
    </source>
</reference>
<evidence type="ECO:0000313" key="1">
    <source>
        <dbReference type="EMBL" id="KAJ6997761.1"/>
    </source>
</evidence>
<organism evidence="1 2">
    <name type="scientific">Populus alba x Populus x berolinensis</name>
    <dbReference type="NCBI Taxonomy" id="444605"/>
    <lineage>
        <taxon>Eukaryota</taxon>
        <taxon>Viridiplantae</taxon>
        <taxon>Streptophyta</taxon>
        <taxon>Embryophyta</taxon>
        <taxon>Tracheophyta</taxon>
        <taxon>Spermatophyta</taxon>
        <taxon>Magnoliopsida</taxon>
        <taxon>eudicotyledons</taxon>
        <taxon>Gunneridae</taxon>
        <taxon>Pentapetalae</taxon>
        <taxon>rosids</taxon>
        <taxon>fabids</taxon>
        <taxon>Malpighiales</taxon>
        <taxon>Salicaceae</taxon>
        <taxon>Saliceae</taxon>
        <taxon>Populus</taxon>
    </lineage>
</organism>
<comment type="caution">
    <text evidence="1">The sequence shown here is derived from an EMBL/GenBank/DDBJ whole genome shotgun (WGS) entry which is preliminary data.</text>
</comment>